<name>A0A443QWQ7_9ACAR</name>
<dbReference type="Gene3D" id="4.10.60.10">
    <property type="entry name" value="Zinc finger, CCHC-type"/>
    <property type="match status" value="1"/>
</dbReference>
<keyword evidence="1" id="KW-0862">Zinc</keyword>
<dbReference type="AlphaFoldDB" id="A0A443QWQ7"/>
<evidence type="ECO:0000256" key="2">
    <source>
        <dbReference type="SAM" id="MobiDB-lite"/>
    </source>
</evidence>
<feature type="domain" description="CCHC-type" evidence="3">
    <location>
        <begin position="123"/>
        <end position="137"/>
    </location>
</feature>
<feature type="region of interest" description="Disordered" evidence="2">
    <location>
        <begin position="98"/>
        <end position="121"/>
    </location>
</feature>
<dbReference type="Proteomes" id="UP000288716">
    <property type="component" value="Unassembled WGS sequence"/>
</dbReference>
<accession>A0A443QWQ7</accession>
<dbReference type="GO" id="GO:0008270">
    <property type="term" value="F:zinc ion binding"/>
    <property type="evidence" value="ECO:0007669"/>
    <property type="project" value="UniProtKB-KW"/>
</dbReference>
<evidence type="ECO:0000259" key="3">
    <source>
        <dbReference type="PROSITE" id="PS50158"/>
    </source>
</evidence>
<keyword evidence="1" id="KW-0863">Zinc-finger</keyword>
<dbReference type="SUPFAM" id="SSF57756">
    <property type="entry name" value="Retrovirus zinc finger-like domains"/>
    <property type="match status" value="1"/>
</dbReference>
<proteinExistence type="predicted"/>
<evidence type="ECO:0000313" key="5">
    <source>
        <dbReference type="Proteomes" id="UP000288716"/>
    </source>
</evidence>
<organism evidence="4 5">
    <name type="scientific">Leptotrombidium deliense</name>
    <dbReference type="NCBI Taxonomy" id="299467"/>
    <lineage>
        <taxon>Eukaryota</taxon>
        <taxon>Metazoa</taxon>
        <taxon>Ecdysozoa</taxon>
        <taxon>Arthropoda</taxon>
        <taxon>Chelicerata</taxon>
        <taxon>Arachnida</taxon>
        <taxon>Acari</taxon>
        <taxon>Acariformes</taxon>
        <taxon>Trombidiformes</taxon>
        <taxon>Prostigmata</taxon>
        <taxon>Anystina</taxon>
        <taxon>Parasitengona</taxon>
        <taxon>Trombiculoidea</taxon>
        <taxon>Trombiculidae</taxon>
        <taxon>Leptotrombidium</taxon>
    </lineage>
</organism>
<dbReference type="GO" id="GO:0003676">
    <property type="term" value="F:nucleic acid binding"/>
    <property type="evidence" value="ECO:0007669"/>
    <property type="project" value="InterPro"/>
</dbReference>
<gene>
    <name evidence="4" type="ORF">B4U80_15066</name>
</gene>
<dbReference type="PROSITE" id="PS50158">
    <property type="entry name" value="ZF_CCHC"/>
    <property type="match status" value="1"/>
</dbReference>
<dbReference type="InterPro" id="IPR001878">
    <property type="entry name" value="Znf_CCHC"/>
</dbReference>
<sequence>MTDKEKVNILLRSLAPYLLDRIYPLQPKTPSELFKQLRLYSEGAQMANSRTQWNTSAYQQVEQAAIEAERSNFPNKDRGNGIFRRFNRDMRSSLSNVERRMQFRSPHRPSNDRSPSRNGNRIRCYNCQRLGHIARECSSRRKRSANEGSSVEWCAL</sequence>
<dbReference type="EMBL" id="NCKV01051289">
    <property type="protein sequence ID" value="RWS07467.1"/>
    <property type="molecule type" value="Genomic_DNA"/>
</dbReference>
<dbReference type="InterPro" id="IPR036875">
    <property type="entry name" value="Znf_CCHC_sf"/>
</dbReference>
<evidence type="ECO:0000256" key="1">
    <source>
        <dbReference type="PROSITE-ProRule" id="PRU00047"/>
    </source>
</evidence>
<keyword evidence="1" id="KW-0479">Metal-binding</keyword>
<dbReference type="OrthoDB" id="8047091at2759"/>
<dbReference type="VEuPathDB" id="VectorBase:LDEU014146"/>
<dbReference type="Pfam" id="PF00098">
    <property type="entry name" value="zf-CCHC"/>
    <property type="match status" value="1"/>
</dbReference>
<protein>
    <recommendedName>
        <fullName evidence="3">CCHC-type domain-containing protein</fullName>
    </recommendedName>
</protein>
<comment type="caution">
    <text evidence="4">The sequence shown here is derived from an EMBL/GenBank/DDBJ whole genome shotgun (WGS) entry which is preliminary data.</text>
</comment>
<reference evidence="4 5" key="1">
    <citation type="journal article" date="2018" name="Gigascience">
        <title>Genomes of trombidid mites reveal novel predicted allergens and laterally-transferred genes associated with secondary metabolism.</title>
        <authorList>
            <person name="Dong X."/>
            <person name="Chaisiri K."/>
            <person name="Xia D."/>
            <person name="Armstrong S.D."/>
            <person name="Fang Y."/>
            <person name="Donnelly M.J."/>
            <person name="Kadowaki T."/>
            <person name="McGarry J.W."/>
            <person name="Darby A.C."/>
            <person name="Makepeace B.L."/>
        </authorList>
    </citation>
    <scope>NUCLEOTIDE SEQUENCE [LARGE SCALE GENOMIC DNA]</scope>
    <source>
        <strain evidence="4">UoL-UT</strain>
    </source>
</reference>
<dbReference type="SMART" id="SM00343">
    <property type="entry name" value="ZnF_C2HC"/>
    <property type="match status" value="1"/>
</dbReference>
<keyword evidence="5" id="KW-1185">Reference proteome</keyword>
<evidence type="ECO:0000313" key="4">
    <source>
        <dbReference type="EMBL" id="RWS07467.1"/>
    </source>
</evidence>